<dbReference type="PANTHER" id="PTHR32552">
    <property type="entry name" value="FERRICHROME IRON RECEPTOR-RELATED"/>
    <property type="match status" value="1"/>
</dbReference>
<dbReference type="Gene3D" id="2.170.130.10">
    <property type="entry name" value="TonB-dependent receptor, plug domain"/>
    <property type="match status" value="1"/>
</dbReference>
<protein>
    <submittedName>
        <fullName evidence="17">Iron complex outermembrane receptor protein</fullName>
    </submittedName>
</protein>
<evidence type="ECO:0000256" key="8">
    <source>
        <dbReference type="ARBA" id="ARBA00023065"/>
    </source>
</evidence>
<evidence type="ECO:0000256" key="10">
    <source>
        <dbReference type="ARBA" id="ARBA00023136"/>
    </source>
</evidence>
<evidence type="ECO:0000256" key="4">
    <source>
        <dbReference type="ARBA" id="ARBA00022496"/>
    </source>
</evidence>
<keyword evidence="6 14" id="KW-0732">Signal</keyword>
<keyword evidence="17" id="KW-0675">Receptor</keyword>
<feature type="domain" description="TonB-dependent receptor-like beta-barrel" evidence="15">
    <location>
        <begin position="326"/>
        <end position="770"/>
    </location>
</feature>
<comment type="caution">
    <text evidence="17">The sequence shown here is derived from an EMBL/GenBank/DDBJ whole genome shotgun (WGS) entry which is preliminary data.</text>
</comment>
<dbReference type="InterPro" id="IPR012910">
    <property type="entry name" value="Plug_dom"/>
</dbReference>
<comment type="similarity">
    <text evidence="12">Belongs to the TonB-dependent receptor family.</text>
</comment>
<dbReference type="InterPro" id="IPR037066">
    <property type="entry name" value="Plug_dom_sf"/>
</dbReference>
<evidence type="ECO:0000256" key="12">
    <source>
        <dbReference type="RuleBase" id="RU003357"/>
    </source>
</evidence>
<dbReference type="InterPro" id="IPR010916">
    <property type="entry name" value="TonB_box_CS"/>
</dbReference>
<evidence type="ECO:0000259" key="15">
    <source>
        <dbReference type="Pfam" id="PF00593"/>
    </source>
</evidence>
<keyword evidence="10 12" id="KW-0472">Membrane</keyword>
<comment type="subcellular location">
    <subcellularLocation>
        <location evidence="1">Cell outer membrane</location>
        <topology evidence="1">Multi-pass membrane protein</topology>
    </subcellularLocation>
</comment>
<keyword evidence="18" id="KW-1185">Reference proteome</keyword>
<dbReference type="PROSITE" id="PS00430">
    <property type="entry name" value="TONB_DEPENDENT_REC_1"/>
    <property type="match status" value="1"/>
</dbReference>
<reference evidence="17 18" key="1">
    <citation type="submission" date="2020-08" db="EMBL/GenBank/DDBJ databases">
        <title>Genomic Encyclopedia of Type Strains, Phase III (KMG-III): the genomes of soil and plant-associated and newly described type strains.</title>
        <authorList>
            <person name="Whitman W."/>
        </authorList>
    </citation>
    <scope>NUCLEOTIDE SEQUENCE [LARGE SCALE GENOMIC DNA]</scope>
    <source>
        <strain evidence="17 18">CECT 8088</strain>
    </source>
</reference>
<dbReference type="Gene3D" id="2.40.170.20">
    <property type="entry name" value="TonB-dependent receptor, beta-barrel domain"/>
    <property type="match status" value="1"/>
</dbReference>
<dbReference type="Pfam" id="PF07715">
    <property type="entry name" value="Plug"/>
    <property type="match status" value="1"/>
</dbReference>
<evidence type="ECO:0000256" key="14">
    <source>
        <dbReference type="SAM" id="SignalP"/>
    </source>
</evidence>
<evidence type="ECO:0000256" key="11">
    <source>
        <dbReference type="ARBA" id="ARBA00023237"/>
    </source>
</evidence>
<keyword evidence="5" id="KW-0812">Transmembrane</keyword>
<dbReference type="InterPro" id="IPR036942">
    <property type="entry name" value="Beta-barrel_TonB_sf"/>
</dbReference>
<name>A0A839V163_9PROT</name>
<feature type="region of interest" description="Disordered" evidence="13">
    <location>
        <begin position="33"/>
        <end position="72"/>
    </location>
</feature>
<evidence type="ECO:0000256" key="7">
    <source>
        <dbReference type="ARBA" id="ARBA00023004"/>
    </source>
</evidence>
<evidence type="ECO:0000256" key="9">
    <source>
        <dbReference type="ARBA" id="ARBA00023077"/>
    </source>
</evidence>
<feature type="chain" id="PRO_5032992375" evidence="14">
    <location>
        <begin position="24"/>
        <end position="820"/>
    </location>
</feature>
<dbReference type="EMBL" id="JACHXV010000007">
    <property type="protein sequence ID" value="MBB3174423.1"/>
    <property type="molecule type" value="Genomic_DNA"/>
</dbReference>
<dbReference type="Proteomes" id="UP000557688">
    <property type="component" value="Unassembled WGS sequence"/>
</dbReference>
<keyword evidence="8" id="KW-0406">Ion transport</keyword>
<feature type="domain" description="TonB-dependent receptor plug" evidence="16">
    <location>
        <begin position="109"/>
        <end position="206"/>
    </location>
</feature>
<accession>A0A839V163</accession>
<keyword evidence="11" id="KW-0998">Cell outer membrane</keyword>
<dbReference type="RefSeq" id="WP_183275260.1">
    <property type="nucleotide sequence ID" value="NZ_JACHXV010000007.1"/>
</dbReference>
<evidence type="ECO:0000256" key="2">
    <source>
        <dbReference type="ARBA" id="ARBA00022448"/>
    </source>
</evidence>
<keyword evidence="9 12" id="KW-0798">TonB box</keyword>
<proteinExistence type="inferred from homology"/>
<dbReference type="InterPro" id="IPR000531">
    <property type="entry name" value="Beta-barrel_TonB"/>
</dbReference>
<dbReference type="AlphaFoldDB" id="A0A839V163"/>
<evidence type="ECO:0000313" key="17">
    <source>
        <dbReference type="EMBL" id="MBB3174423.1"/>
    </source>
</evidence>
<keyword evidence="7" id="KW-0408">Iron</keyword>
<dbReference type="InterPro" id="IPR039426">
    <property type="entry name" value="TonB-dep_rcpt-like"/>
</dbReference>
<organism evidence="17 18">
    <name type="scientific">Endobacter medicaginis</name>
    <dbReference type="NCBI Taxonomy" id="1181271"/>
    <lineage>
        <taxon>Bacteria</taxon>
        <taxon>Pseudomonadati</taxon>
        <taxon>Pseudomonadota</taxon>
        <taxon>Alphaproteobacteria</taxon>
        <taxon>Acetobacterales</taxon>
        <taxon>Acetobacteraceae</taxon>
        <taxon>Endobacter</taxon>
    </lineage>
</organism>
<sequence length="820" mass="89469">MAARSVTTLLLCATALCPLAAVAQDAAPTKAAVHTSTAHKRASASHARHRAAIGTSAASPAAPPARRAVSRPYHPAVTSDTIVVHATAGHHTADGVTGLEPGGGLIKPQYAPKSVSTVSNDYIQKQSPATSPFMLVQLLPGAVVSEVDPWGLSGGQIALRGLDQTEMAFIWEGMPIADVGVYTTYPSEFVDGENMTELSLQQGSSNIDTPTVNGSGGLFTFHDRDPSDKFGGLADVGIGNYNYTREFLRVDTGTIGNTGIKAFISGSYQHDDAWRGPGVDNKTHMDWKFVKDWGDANRVSLVGAYQYSVQNSYTNPTLQTWHDVGRSYNWDSYYTYGDVNFWKLNRNPYHNFEMAAPSHFNLGHGVSIDFTPYMWHGYGNGTLGLTQYSGPNYLGNELVDVEFPHTSDDGTAPAMLAFIDKQYRSGFNSTASWQTGHNRAYVGWWFDYSNDHDYNTYSPVSAAGEPPSVWGDVDVIRTTDGRKFLGQDFDTKTTIHTLYLGDAYKLLNDKLTLEAGFKEAIVNRDGTNYLPGPQYKAVLNDSQPLPAASAHYQFNERHQIFASVSTNFRSPVNTTLYDTYSYIDGSAHPGAVGLKDEYSIAEELGYRYTGPLIVGSFSYFHYNFVNRQISTPVPGTNNAVTNSINAGGQTSDGFNVELGTRPFWHFRPYVSAQYLHATIDNNILVGDDLLPTAGKTAVRSPSFVGAAAIDWDNGMFFWNLNVRYVSHQYSTFTNDERMPGYYEMGGTVGMRLHDVGKIKAPTVQVNFVNLTDNKFLSGVNGVTTNALDTRGIYGTTISGSSPNYNIGEGFGVFATLKAGF</sequence>
<dbReference type="SUPFAM" id="SSF56935">
    <property type="entry name" value="Porins"/>
    <property type="match status" value="1"/>
</dbReference>
<keyword evidence="2" id="KW-0813">Transport</keyword>
<dbReference type="PANTHER" id="PTHR32552:SF89">
    <property type="entry name" value="CATECHOLATE SIDEROPHORE RECEPTOR FIU"/>
    <property type="match status" value="1"/>
</dbReference>
<feature type="compositionally biased region" description="Low complexity" evidence="13">
    <location>
        <begin position="52"/>
        <end position="72"/>
    </location>
</feature>
<dbReference type="GO" id="GO:0015344">
    <property type="term" value="F:siderophore uptake transmembrane transporter activity"/>
    <property type="evidence" value="ECO:0007669"/>
    <property type="project" value="TreeGrafter"/>
</dbReference>
<evidence type="ECO:0000256" key="3">
    <source>
        <dbReference type="ARBA" id="ARBA00022452"/>
    </source>
</evidence>
<evidence type="ECO:0000256" key="6">
    <source>
        <dbReference type="ARBA" id="ARBA00022729"/>
    </source>
</evidence>
<keyword evidence="4" id="KW-0410">Iron transport</keyword>
<evidence type="ECO:0000256" key="13">
    <source>
        <dbReference type="SAM" id="MobiDB-lite"/>
    </source>
</evidence>
<evidence type="ECO:0000256" key="1">
    <source>
        <dbReference type="ARBA" id="ARBA00004571"/>
    </source>
</evidence>
<feature type="compositionally biased region" description="Basic residues" evidence="13">
    <location>
        <begin position="37"/>
        <end position="51"/>
    </location>
</feature>
<dbReference type="GO" id="GO:0009279">
    <property type="term" value="C:cell outer membrane"/>
    <property type="evidence" value="ECO:0007669"/>
    <property type="project" value="UniProtKB-SubCell"/>
</dbReference>
<evidence type="ECO:0000256" key="5">
    <source>
        <dbReference type="ARBA" id="ARBA00022692"/>
    </source>
</evidence>
<dbReference type="Pfam" id="PF00593">
    <property type="entry name" value="TonB_dep_Rec_b-barrel"/>
    <property type="match status" value="1"/>
</dbReference>
<keyword evidence="3" id="KW-1134">Transmembrane beta strand</keyword>
<gene>
    <name evidence="17" type="ORF">FHR90_002264</name>
</gene>
<evidence type="ECO:0000259" key="16">
    <source>
        <dbReference type="Pfam" id="PF07715"/>
    </source>
</evidence>
<feature type="signal peptide" evidence="14">
    <location>
        <begin position="1"/>
        <end position="23"/>
    </location>
</feature>
<evidence type="ECO:0000313" key="18">
    <source>
        <dbReference type="Proteomes" id="UP000557688"/>
    </source>
</evidence>